<protein>
    <submittedName>
        <fullName evidence="1">Protein kinase Ukc1p</fullName>
    </submittedName>
</protein>
<dbReference type="AlphaFoldDB" id="A0A5K1K2L8"/>
<evidence type="ECO:0000313" key="1">
    <source>
        <dbReference type="EMBL" id="VWO99726.1"/>
    </source>
</evidence>
<organism evidence="1">
    <name type="scientific">Ganoderma boninense</name>
    <dbReference type="NCBI Taxonomy" id="34458"/>
    <lineage>
        <taxon>Eukaryota</taxon>
        <taxon>Fungi</taxon>
        <taxon>Dikarya</taxon>
        <taxon>Basidiomycota</taxon>
        <taxon>Agaricomycotina</taxon>
        <taxon>Agaricomycetes</taxon>
        <taxon>Polyporales</taxon>
        <taxon>Polyporaceae</taxon>
        <taxon>Ganoderma</taxon>
    </lineage>
</organism>
<reference evidence="1" key="1">
    <citation type="submission" date="2019-10" db="EMBL/GenBank/DDBJ databases">
        <authorList>
            <person name="Nor Muhammad N."/>
        </authorList>
    </citation>
    <scope>NUCLEOTIDE SEQUENCE</scope>
</reference>
<gene>
    <name evidence="1" type="primary">O59918</name>
</gene>
<proteinExistence type="predicted"/>
<sequence length="979" mass="108618">MPTDSKQNPSPIHLSWAQIVPESLEFFVDPSHAHFHLYQSLIDYIRSAYSPSSLNGSAFSAWRSLLHHHPTFGTLVNLLANRHSLTEEPVSIFDLGLSPSSTLDFILFGLLHVLQESRRAAASGVLYYAIDGVRGHVPVAARQGIELYQAALLDFLRPMWEYECRARQEMKSSPMPWSRASRDEKPPIEDSSQLTVLIVPPEIVSLDDNHPMLRAARLRFGYPLDVPWLGGVNDGYPFSPTLSIYVNIRRRSATPSFRDDVALWLGAMTFGLLEIVTRYKVTEVDLLSPTSGGDARVLSGTRLERFLFAWSHHMREAMHHGTFDKEVHRIHGRRLASVLNQALAALDEEGLQGTSLMLRAGFPVEMQVDLLGALTLAIGTLCKYALANWHGVPEMEDISKQLHDTTRYFHRHTKQMCRRVMLPAGWCPHIVSTQFLNSIDELSLLSHIVREKPFIRNTPDEHAKCTEAACVLYTIDMGTYSARHVDPHCYCAKVTPSLQDIIKLLSGVDSTAFPVVAWDGMRLRVQPAVDGQYVAISHVWADGLGAFSEIGLPACQIARLAALVKEAIPETGAFWMDSLCVPREPTLRARALKLLPKTYKEAAKVLVVDASVRAQCAKDRPWEENLFRIVMSGWSRRLWTAQEGVVARRLLFEFSDGLVDVTDRLRVDDSSVVLRTPKADKAQLTRTSSDGRIEHTEFNAASLYRSCFTFLALHAAYQINRNHQCTIDQIIDLVRHRMGTHPDEEALALAGLLPVDVDALLSISGPNAADLRMKALLLQLRDIPLRLPMLQTQRLNIPGFRWAPRSFTGANESMAGGDSGTCSADGLSAEYSLARFESSVAIPALCVQGLKDTFKIAITQHGSTCIYEAFLSMPLEHYRSGVSGLPLSVDGFIFTHAELPKDSRIISCAAVASRLGEHEAEDGVSQGVVKCDYVASVELWCSSDAEGAVEPRAQMIAAAPDVYGLYKMGNLGRAKVLLR</sequence>
<keyword evidence="1" id="KW-0418">Kinase</keyword>
<dbReference type="PANTHER" id="PTHR39596">
    <property type="match status" value="1"/>
</dbReference>
<dbReference type="EMBL" id="LR727852">
    <property type="protein sequence ID" value="VWO99726.1"/>
    <property type="molecule type" value="Genomic_DNA"/>
</dbReference>
<keyword evidence="1" id="KW-0808">Transferase</keyword>
<dbReference type="GO" id="GO:0016301">
    <property type="term" value="F:kinase activity"/>
    <property type="evidence" value="ECO:0007669"/>
    <property type="project" value="UniProtKB-KW"/>
</dbReference>
<dbReference type="PANTHER" id="PTHR39596:SF2">
    <property type="entry name" value="HET DOMAIN PROTEIN (AFU_ORTHOLOGUE AFUA_1G17550)-RELATED"/>
    <property type="match status" value="1"/>
</dbReference>
<name>A0A5K1K2L8_9APHY</name>
<accession>A0A5K1K2L8</accession>